<dbReference type="STRING" id="461836.A0A0L0D3P9"/>
<name>A0A0L0D3P9_THETB</name>
<evidence type="ECO:0000256" key="9">
    <source>
        <dbReference type="SAM" id="Phobius"/>
    </source>
</evidence>
<dbReference type="GO" id="GO:0004252">
    <property type="term" value="F:serine-type endopeptidase activity"/>
    <property type="evidence" value="ECO:0007669"/>
    <property type="project" value="InterPro"/>
</dbReference>
<proteinExistence type="inferred from homology"/>
<evidence type="ECO:0000256" key="6">
    <source>
        <dbReference type="ARBA" id="ARBA00022989"/>
    </source>
</evidence>
<dbReference type="RefSeq" id="XP_013760197.1">
    <property type="nucleotide sequence ID" value="XM_013904743.1"/>
</dbReference>
<evidence type="ECO:0000256" key="1">
    <source>
        <dbReference type="ARBA" id="ARBA00004141"/>
    </source>
</evidence>
<feature type="transmembrane region" description="Helical" evidence="9">
    <location>
        <begin position="39"/>
        <end position="62"/>
    </location>
</feature>
<dbReference type="eggNOG" id="KOG2632">
    <property type="taxonomic scope" value="Eukaryota"/>
</dbReference>
<dbReference type="InterPro" id="IPR022764">
    <property type="entry name" value="Peptidase_S54_rhomboid_dom"/>
</dbReference>
<protein>
    <submittedName>
        <fullName evidence="11">Rhomboid family protein</fullName>
    </submittedName>
</protein>
<dbReference type="GO" id="GO:0016020">
    <property type="term" value="C:membrane"/>
    <property type="evidence" value="ECO:0007669"/>
    <property type="project" value="UniProtKB-SubCell"/>
</dbReference>
<feature type="compositionally biased region" description="Pro residues" evidence="8">
    <location>
        <begin position="279"/>
        <end position="291"/>
    </location>
</feature>
<dbReference type="InterPro" id="IPR035952">
    <property type="entry name" value="Rhomboid-like_sf"/>
</dbReference>
<gene>
    <name evidence="11" type="ORF">AMSG_03355</name>
</gene>
<dbReference type="OMA" id="TRVNQWW"/>
<evidence type="ECO:0000313" key="12">
    <source>
        <dbReference type="Proteomes" id="UP000054408"/>
    </source>
</evidence>
<sequence length="316" mass="33077">MQGGSSGSVGSSSGGSQGVGTLPHRVRSWLSTLPAITRAVLLVCVAVYLLQILAGTPTYASVCLSPVLIVYDLEVSRLVTHAFVHAHLLHLFFNMSAFYPMAMRMERALGSFSFAYHMALMLVLAATSSLVISLTALYVLGWPELMFHCDIGLSGVIFGMIVLQTMAAPSGSRYSVFGFFDVPTRVYPFALLFVVQMMMPGSVSFIGHLTGIIAGFVVGSGWASYLVPKLPTLAAVESARPVASLVSLAGSAWISVDAASGIDATSILPTSMTTTPQPRAMPAPGRVPPPTASDRPAADPAPQSAFPGQGHTLGSA</sequence>
<feature type="region of interest" description="Disordered" evidence="8">
    <location>
        <begin position="269"/>
        <end position="316"/>
    </location>
</feature>
<evidence type="ECO:0000256" key="7">
    <source>
        <dbReference type="ARBA" id="ARBA00023136"/>
    </source>
</evidence>
<dbReference type="OrthoDB" id="10257275at2759"/>
<feature type="transmembrane region" description="Helical" evidence="9">
    <location>
        <begin position="114"/>
        <end position="139"/>
    </location>
</feature>
<dbReference type="Pfam" id="PF01694">
    <property type="entry name" value="Rhomboid"/>
    <property type="match status" value="1"/>
</dbReference>
<dbReference type="SUPFAM" id="SSF144091">
    <property type="entry name" value="Rhomboid-like"/>
    <property type="match status" value="1"/>
</dbReference>
<dbReference type="Proteomes" id="UP000054408">
    <property type="component" value="Unassembled WGS sequence"/>
</dbReference>
<evidence type="ECO:0000256" key="2">
    <source>
        <dbReference type="ARBA" id="ARBA00009045"/>
    </source>
</evidence>
<keyword evidence="7 9" id="KW-0472">Membrane</keyword>
<feature type="domain" description="Peptidase S54 rhomboid" evidence="10">
    <location>
        <begin position="74"/>
        <end position="219"/>
    </location>
</feature>
<dbReference type="PANTHER" id="PTHR43066">
    <property type="entry name" value="RHOMBOID-RELATED PROTEIN"/>
    <property type="match status" value="1"/>
</dbReference>
<evidence type="ECO:0000256" key="8">
    <source>
        <dbReference type="SAM" id="MobiDB-lite"/>
    </source>
</evidence>
<evidence type="ECO:0000259" key="10">
    <source>
        <dbReference type="Pfam" id="PF01694"/>
    </source>
</evidence>
<feature type="region of interest" description="Disordered" evidence="8">
    <location>
        <begin position="1"/>
        <end position="20"/>
    </location>
</feature>
<dbReference type="GO" id="GO:0006508">
    <property type="term" value="P:proteolysis"/>
    <property type="evidence" value="ECO:0007669"/>
    <property type="project" value="UniProtKB-KW"/>
</dbReference>
<feature type="transmembrane region" description="Helical" evidence="9">
    <location>
        <begin position="205"/>
        <end position="227"/>
    </location>
</feature>
<keyword evidence="3" id="KW-0645">Protease</keyword>
<comment type="similarity">
    <text evidence="2">Belongs to the peptidase S54 family.</text>
</comment>
<organism evidence="11 12">
    <name type="scientific">Thecamonas trahens ATCC 50062</name>
    <dbReference type="NCBI Taxonomy" id="461836"/>
    <lineage>
        <taxon>Eukaryota</taxon>
        <taxon>Apusozoa</taxon>
        <taxon>Apusomonadida</taxon>
        <taxon>Apusomonadidae</taxon>
        <taxon>Thecamonas</taxon>
    </lineage>
</organism>
<evidence type="ECO:0000256" key="3">
    <source>
        <dbReference type="ARBA" id="ARBA00022670"/>
    </source>
</evidence>
<keyword evidence="6 9" id="KW-1133">Transmembrane helix</keyword>
<dbReference type="EMBL" id="GL349444">
    <property type="protein sequence ID" value="KNC46924.1"/>
    <property type="molecule type" value="Genomic_DNA"/>
</dbReference>
<feature type="transmembrane region" description="Helical" evidence="9">
    <location>
        <begin position="82"/>
        <end position="102"/>
    </location>
</feature>
<dbReference type="AlphaFoldDB" id="A0A0L0D3P9"/>
<evidence type="ECO:0000256" key="4">
    <source>
        <dbReference type="ARBA" id="ARBA00022692"/>
    </source>
</evidence>
<keyword evidence="4 9" id="KW-0812">Transmembrane</keyword>
<comment type="subcellular location">
    <subcellularLocation>
        <location evidence="1">Membrane</location>
        <topology evidence="1">Multi-pass membrane protein</topology>
    </subcellularLocation>
</comment>
<keyword evidence="12" id="KW-1185">Reference proteome</keyword>
<reference evidence="11 12" key="1">
    <citation type="submission" date="2010-05" db="EMBL/GenBank/DDBJ databases">
        <title>The Genome Sequence of Thecamonas trahens ATCC 50062.</title>
        <authorList>
            <consortium name="The Broad Institute Genome Sequencing Platform"/>
            <person name="Russ C."/>
            <person name="Cuomo C."/>
            <person name="Shea T."/>
            <person name="Young S.K."/>
            <person name="Zeng Q."/>
            <person name="Koehrsen M."/>
            <person name="Haas B."/>
            <person name="Borodovsky M."/>
            <person name="Guigo R."/>
            <person name="Alvarado L."/>
            <person name="Berlin A."/>
            <person name="Bochicchio J."/>
            <person name="Borenstein D."/>
            <person name="Chapman S."/>
            <person name="Chen Z."/>
            <person name="Freedman E."/>
            <person name="Gellesch M."/>
            <person name="Goldberg J."/>
            <person name="Griggs A."/>
            <person name="Gujja S."/>
            <person name="Heilman E."/>
            <person name="Heiman D."/>
            <person name="Hepburn T."/>
            <person name="Howarth C."/>
            <person name="Jen D."/>
            <person name="Larson L."/>
            <person name="Mehta T."/>
            <person name="Park D."/>
            <person name="Pearson M."/>
            <person name="Roberts A."/>
            <person name="Saif S."/>
            <person name="Shenoy N."/>
            <person name="Sisk P."/>
            <person name="Stolte C."/>
            <person name="Sykes S."/>
            <person name="Thomson T."/>
            <person name="Walk T."/>
            <person name="White J."/>
            <person name="Yandava C."/>
            <person name="Burger G."/>
            <person name="Gray M.W."/>
            <person name="Holland P.W.H."/>
            <person name="King N."/>
            <person name="Lang F.B.F."/>
            <person name="Roger A.J."/>
            <person name="Ruiz-Trillo I."/>
            <person name="Lander E."/>
            <person name="Nusbaum C."/>
        </authorList>
    </citation>
    <scope>NUCLEOTIDE SEQUENCE [LARGE SCALE GENOMIC DNA]</scope>
    <source>
        <strain evidence="11 12">ATCC 50062</strain>
    </source>
</reference>
<accession>A0A0L0D3P9</accession>
<dbReference type="Gene3D" id="1.20.1540.10">
    <property type="entry name" value="Rhomboid-like"/>
    <property type="match status" value="1"/>
</dbReference>
<keyword evidence="5" id="KW-0378">Hydrolase</keyword>
<evidence type="ECO:0000313" key="11">
    <source>
        <dbReference type="EMBL" id="KNC46924.1"/>
    </source>
</evidence>
<feature type="transmembrane region" description="Helical" evidence="9">
    <location>
        <begin position="145"/>
        <end position="163"/>
    </location>
</feature>
<evidence type="ECO:0000256" key="5">
    <source>
        <dbReference type="ARBA" id="ARBA00022801"/>
    </source>
</evidence>
<feature type="compositionally biased region" description="Gly residues" evidence="8">
    <location>
        <begin position="1"/>
        <end position="18"/>
    </location>
</feature>
<dbReference type="GeneID" id="25562967"/>
<dbReference type="PANTHER" id="PTHR43066:SF1">
    <property type="entry name" value="RHOMBOID PROTEIN 2"/>
    <property type="match status" value="1"/>
</dbReference>